<keyword evidence="1" id="KW-1133">Transmembrane helix</keyword>
<feature type="transmembrane region" description="Helical" evidence="1">
    <location>
        <begin position="40"/>
        <end position="61"/>
    </location>
</feature>
<reference evidence="2" key="2">
    <citation type="submission" date="2020-09" db="EMBL/GenBank/DDBJ databases">
        <authorList>
            <person name="Sun Q."/>
            <person name="Zhou Y."/>
        </authorList>
    </citation>
    <scope>NUCLEOTIDE SEQUENCE</scope>
    <source>
        <strain evidence="2">CGMCC 4.7679</strain>
    </source>
</reference>
<evidence type="ECO:0000313" key="3">
    <source>
        <dbReference type="Proteomes" id="UP000658656"/>
    </source>
</evidence>
<gene>
    <name evidence="2" type="ORF">GCM10017566_36780</name>
</gene>
<evidence type="ECO:0000313" key="2">
    <source>
        <dbReference type="EMBL" id="GHF59848.1"/>
    </source>
</evidence>
<dbReference type="OrthoDB" id="3813089at2"/>
<feature type="transmembrane region" description="Helical" evidence="1">
    <location>
        <begin position="15"/>
        <end position="34"/>
    </location>
</feature>
<keyword evidence="3" id="KW-1185">Reference proteome</keyword>
<reference evidence="2" key="1">
    <citation type="journal article" date="2014" name="Int. J. Syst. Evol. Microbiol.">
        <title>Complete genome sequence of Corynebacterium casei LMG S-19264T (=DSM 44701T), isolated from a smear-ripened cheese.</title>
        <authorList>
            <consortium name="US DOE Joint Genome Institute (JGI-PGF)"/>
            <person name="Walter F."/>
            <person name="Albersmeier A."/>
            <person name="Kalinowski J."/>
            <person name="Ruckert C."/>
        </authorList>
    </citation>
    <scope>NUCLEOTIDE SEQUENCE</scope>
    <source>
        <strain evidence="2">CGMCC 4.7679</strain>
    </source>
</reference>
<dbReference type="AlphaFoldDB" id="A0A8H9IVT2"/>
<accession>A0A8H9IVT2</accession>
<sequence length="370" mass="40104">MTRIRLGWETRSDQIAVLVDFLIVGLGLVLLGSLSGWTGWITVPMIIVGVVFLLGMGLRMLGWDSLRWPRDLVVSGDYVGYETKTFDSAMGKAFRISWDKLGALAYHSDSDAPERYGAALVFFPKSKDFPDHVTSPVLVRLHRNSAVKFRLPRAAGVAEAISAEAPQDWQRIPSGHWDALVAAPGVSPQVIPEPDPRPPVVVNVNRRAVGQVLVGGVIAGCVGAAMIAAAFTSKQVEVGMQVFLTLFGAPFILLAVVSVLGLPMVGRKRNFVIDADSFTWDDPSGEGFTYSWHDITSVAAHTSISRKAPGSWAARRRIDEVLVHTRERNETVSLGTQPATVARVAQAVQQFAPQLWAGARTGTAGPFQLR</sequence>
<feature type="transmembrane region" description="Helical" evidence="1">
    <location>
        <begin position="212"/>
        <end position="232"/>
    </location>
</feature>
<comment type="caution">
    <text evidence="2">The sequence shown here is derived from an EMBL/GenBank/DDBJ whole genome shotgun (WGS) entry which is preliminary data.</text>
</comment>
<dbReference type="Proteomes" id="UP000658656">
    <property type="component" value="Unassembled WGS sequence"/>
</dbReference>
<dbReference type="EMBL" id="BNAV01000004">
    <property type="protein sequence ID" value="GHF59848.1"/>
    <property type="molecule type" value="Genomic_DNA"/>
</dbReference>
<feature type="transmembrane region" description="Helical" evidence="1">
    <location>
        <begin position="238"/>
        <end position="262"/>
    </location>
</feature>
<proteinExistence type="predicted"/>
<evidence type="ECO:0000256" key="1">
    <source>
        <dbReference type="SAM" id="Phobius"/>
    </source>
</evidence>
<organism evidence="2 3">
    <name type="scientific">Amycolatopsis bartoniae</name>
    <dbReference type="NCBI Taxonomy" id="941986"/>
    <lineage>
        <taxon>Bacteria</taxon>
        <taxon>Bacillati</taxon>
        <taxon>Actinomycetota</taxon>
        <taxon>Actinomycetes</taxon>
        <taxon>Pseudonocardiales</taxon>
        <taxon>Pseudonocardiaceae</taxon>
        <taxon>Amycolatopsis</taxon>
    </lineage>
</organism>
<keyword evidence="1" id="KW-0812">Transmembrane</keyword>
<protein>
    <submittedName>
        <fullName evidence="2">Uncharacterized protein</fullName>
    </submittedName>
</protein>
<name>A0A8H9IVT2_9PSEU</name>
<keyword evidence="1" id="KW-0472">Membrane</keyword>
<dbReference type="RefSeq" id="WP_145935338.1">
    <property type="nucleotide sequence ID" value="NZ_BNAV01000004.1"/>
</dbReference>